<evidence type="ECO:0000313" key="2">
    <source>
        <dbReference type="Proteomes" id="UP001550739"/>
    </source>
</evidence>
<evidence type="ECO:0008006" key="3">
    <source>
        <dbReference type="Google" id="ProtNLM"/>
    </source>
</evidence>
<evidence type="ECO:0000313" key="1">
    <source>
        <dbReference type="EMBL" id="MEU3782802.1"/>
    </source>
</evidence>
<name>A0ABV2ZJS2_9ACTN</name>
<gene>
    <name evidence="1" type="ORF">AB0E89_19945</name>
</gene>
<dbReference type="Gene3D" id="3.40.50.1820">
    <property type="entry name" value="alpha/beta hydrolase"/>
    <property type="match status" value="1"/>
</dbReference>
<protein>
    <recommendedName>
        <fullName evidence="3">Alpha/beta hydrolase</fullName>
    </recommendedName>
</protein>
<dbReference type="RefSeq" id="WP_334581411.1">
    <property type="nucleotide sequence ID" value="NZ_JBEZVE010000010.1"/>
</dbReference>
<sequence>MRRNPSESIVAKFGARLELPEKPHWIGQDEVDFLVAELERSGLSGPLNYYRNHDPNWEVLGEYDNRPVTAPALFIGGDRDVTTIWSQEAIARIGEKVQDLRGSVILPDCGH</sequence>
<keyword evidence="2" id="KW-1185">Reference proteome</keyword>
<dbReference type="SUPFAM" id="SSF53474">
    <property type="entry name" value="alpha/beta-Hydrolases"/>
    <property type="match status" value="1"/>
</dbReference>
<dbReference type="Proteomes" id="UP001550739">
    <property type="component" value="Unassembled WGS sequence"/>
</dbReference>
<reference evidence="1 2" key="1">
    <citation type="submission" date="2024-06" db="EMBL/GenBank/DDBJ databases">
        <title>The Natural Products Discovery Center: Release of the First 8490 Sequenced Strains for Exploring Actinobacteria Biosynthetic Diversity.</title>
        <authorList>
            <person name="Kalkreuter E."/>
            <person name="Kautsar S.A."/>
            <person name="Yang D."/>
            <person name="Bader C.D."/>
            <person name="Teijaro C.N."/>
            <person name="Fluegel L."/>
            <person name="Davis C.M."/>
            <person name="Simpson J.R."/>
            <person name="Lauterbach L."/>
            <person name="Steele A.D."/>
            <person name="Gui C."/>
            <person name="Meng S."/>
            <person name="Li G."/>
            <person name="Viehrig K."/>
            <person name="Ye F."/>
            <person name="Su P."/>
            <person name="Kiefer A.F."/>
            <person name="Nichols A."/>
            <person name="Cepeda A.J."/>
            <person name="Yan W."/>
            <person name="Fan B."/>
            <person name="Jiang Y."/>
            <person name="Adhikari A."/>
            <person name="Zheng C.-J."/>
            <person name="Schuster L."/>
            <person name="Cowan T.M."/>
            <person name="Smanski M.J."/>
            <person name="Chevrette M.G."/>
            <person name="De Carvalho L.P.S."/>
            <person name="Shen B."/>
        </authorList>
    </citation>
    <scope>NUCLEOTIDE SEQUENCE [LARGE SCALE GENOMIC DNA]</scope>
    <source>
        <strain evidence="1 2">NPDC033843</strain>
    </source>
</reference>
<organism evidence="1 2">
    <name type="scientific">Streptomyces sp. 900129855</name>
    <dbReference type="NCBI Taxonomy" id="3155129"/>
    <lineage>
        <taxon>Bacteria</taxon>
        <taxon>Bacillati</taxon>
        <taxon>Actinomycetota</taxon>
        <taxon>Actinomycetes</taxon>
        <taxon>Kitasatosporales</taxon>
        <taxon>Streptomycetaceae</taxon>
        <taxon>Streptomyces</taxon>
    </lineage>
</organism>
<proteinExistence type="predicted"/>
<comment type="caution">
    <text evidence="1">The sequence shown here is derived from an EMBL/GenBank/DDBJ whole genome shotgun (WGS) entry which is preliminary data.</text>
</comment>
<dbReference type="EMBL" id="JBEZVE010000010">
    <property type="protein sequence ID" value="MEU3782802.1"/>
    <property type="molecule type" value="Genomic_DNA"/>
</dbReference>
<dbReference type="InterPro" id="IPR029058">
    <property type="entry name" value="AB_hydrolase_fold"/>
</dbReference>
<accession>A0ABV2ZJS2</accession>